<organism evidence="1 2">
    <name type="scientific">Xenoophorus captivus</name>
    <dbReference type="NCBI Taxonomy" id="1517983"/>
    <lineage>
        <taxon>Eukaryota</taxon>
        <taxon>Metazoa</taxon>
        <taxon>Chordata</taxon>
        <taxon>Craniata</taxon>
        <taxon>Vertebrata</taxon>
        <taxon>Euteleostomi</taxon>
        <taxon>Actinopterygii</taxon>
        <taxon>Neopterygii</taxon>
        <taxon>Teleostei</taxon>
        <taxon>Neoteleostei</taxon>
        <taxon>Acanthomorphata</taxon>
        <taxon>Ovalentaria</taxon>
        <taxon>Atherinomorphae</taxon>
        <taxon>Cyprinodontiformes</taxon>
        <taxon>Goodeidae</taxon>
        <taxon>Xenoophorus</taxon>
    </lineage>
</organism>
<protein>
    <submittedName>
        <fullName evidence="1">Uncharacterized protein</fullName>
    </submittedName>
</protein>
<keyword evidence="2" id="KW-1185">Reference proteome</keyword>
<proteinExistence type="predicted"/>
<sequence>MPGSLKRMKMEWVIPDINFPKNDRGPYLKIMVKSVFVHNSNKAFCPDFRYKLYNDTARWLSTNYSTGSEQWMSAASHILTPIQMFLLSQFLFWELFFVFCVGNHLILKLTSFVLSCVAYSAFDSSAAPAASVAAAKKERVGKEAPLLEDLARDDLFRYSEEGVGEDNKDYDLSQLHRGLDNRPEVLSTDVFPTVQTRPGETDVELPADGVLFSESPEFIPEDPTCKLDSNLSRAVGVVRAKAVYRVENEVHLLFPVWHYLLNEIHDFLCSTFLLFLF</sequence>
<evidence type="ECO:0000313" key="1">
    <source>
        <dbReference type="EMBL" id="MEQ2216084.1"/>
    </source>
</evidence>
<reference evidence="1 2" key="1">
    <citation type="submission" date="2021-06" db="EMBL/GenBank/DDBJ databases">
        <authorList>
            <person name="Palmer J.M."/>
        </authorList>
    </citation>
    <scope>NUCLEOTIDE SEQUENCE [LARGE SCALE GENOMIC DNA]</scope>
    <source>
        <strain evidence="1 2">XC_2019</strain>
        <tissue evidence="1">Muscle</tissue>
    </source>
</reference>
<evidence type="ECO:0000313" key="2">
    <source>
        <dbReference type="Proteomes" id="UP001434883"/>
    </source>
</evidence>
<dbReference type="Proteomes" id="UP001434883">
    <property type="component" value="Unassembled WGS sequence"/>
</dbReference>
<comment type="caution">
    <text evidence="1">The sequence shown here is derived from an EMBL/GenBank/DDBJ whole genome shotgun (WGS) entry which is preliminary data.</text>
</comment>
<name>A0ABV0S6H2_9TELE</name>
<gene>
    <name evidence="1" type="ORF">XENOCAPTIV_010407</name>
</gene>
<accession>A0ABV0S6H2</accession>
<dbReference type="EMBL" id="JAHRIN010069495">
    <property type="protein sequence ID" value="MEQ2216084.1"/>
    <property type="molecule type" value="Genomic_DNA"/>
</dbReference>